<keyword evidence="3" id="KW-0859">Xylose metabolism</keyword>
<dbReference type="Pfam" id="PF00480">
    <property type="entry name" value="ROK"/>
    <property type="match status" value="1"/>
</dbReference>
<protein>
    <submittedName>
        <fullName evidence="4">ROK family transcriptional regulator</fullName>
    </submittedName>
</protein>
<dbReference type="Pfam" id="PF13412">
    <property type="entry name" value="HTH_24"/>
    <property type="match status" value="1"/>
</dbReference>
<accession>A0A848M0Q4</accession>
<dbReference type="Gene3D" id="1.10.10.10">
    <property type="entry name" value="Winged helix-like DNA-binding domain superfamily/Winged helix DNA-binding domain"/>
    <property type="match status" value="1"/>
</dbReference>
<dbReference type="AlphaFoldDB" id="A0A848M0Q4"/>
<keyword evidence="3" id="KW-0119">Carbohydrate metabolism</keyword>
<organism evidence="4 5">
    <name type="scientific">Paenibacillus lemnae</name>
    <dbReference type="NCBI Taxonomy" id="1330551"/>
    <lineage>
        <taxon>Bacteria</taxon>
        <taxon>Bacillati</taxon>
        <taxon>Bacillota</taxon>
        <taxon>Bacilli</taxon>
        <taxon>Bacillales</taxon>
        <taxon>Paenibacillaceae</taxon>
        <taxon>Paenibacillus</taxon>
    </lineage>
</organism>
<dbReference type="GO" id="GO:0042732">
    <property type="term" value="P:D-xylose metabolic process"/>
    <property type="evidence" value="ECO:0007669"/>
    <property type="project" value="UniProtKB-KW"/>
</dbReference>
<dbReference type="SUPFAM" id="SSF46785">
    <property type="entry name" value="Winged helix' DNA-binding domain"/>
    <property type="match status" value="1"/>
</dbReference>
<dbReference type="InterPro" id="IPR036388">
    <property type="entry name" value="WH-like_DNA-bd_sf"/>
</dbReference>
<gene>
    <name evidence="4" type="ORF">HII30_01280</name>
</gene>
<dbReference type="SUPFAM" id="SSF53067">
    <property type="entry name" value="Actin-like ATPase domain"/>
    <property type="match status" value="1"/>
</dbReference>
<evidence type="ECO:0000313" key="4">
    <source>
        <dbReference type="EMBL" id="NMO94417.1"/>
    </source>
</evidence>
<name>A0A848M0Q4_PAELE</name>
<dbReference type="Gene3D" id="3.30.420.40">
    <property type="match status" value="2"/>
</dbReference>
<dbReference type="RefSeq" id="WP_169503109.1">
    <property type="nucleotide sequence ID" value="NZ_JABBPN010000001.1"/>
</dbReference>
<evidence type="ECO:0000313" key="5">
    <source>
        <dbReference type="Proteomes" id="UP000565468"/>
    </source>
</evidence>
<evidence type="ECO:0000256" key="3">
    <source>
        <dbReference type="ARBA" id="ARBA00022629"/>
    </source>
</evidence>
<comment type="similarity">
    <text evidence="2">Belongs to the ROK (NagC/XylR) family.</text>
</comment>
<dbReference type="InterPro" id="IPR036390">
    <property type="entry name" value="WH_DNA-bd_sf"/>
</dbReference>
<sequence>MTRERTPSSKMMKSANQQKVLHLIFSEGPISRVELAEKSGLTQQTVTNIVNRLLQDDIVKEGEPAESPVGRKRVPLTVNASSLYAIGIEVAGKYIRGALHNFHYHRLGRAERRIQKLQDGSHALELIQSVIDELLEQAPDPERLKGIGLSVQGLVDSGQGVVLRPPGLGWTPLSLRKPLESRYGLPVYTENDVNLLSLYENMNGCLAGSSNNITLKFDWGIGGAIMADNRLITGSTFVAGEFGHYKSFSGEDLYTCHCGAAGCLTTLASISGLSSNLGMSLEAFEADCFSEDPSYREIFNKVQDAIRLAVGNLITFLNPDHVMITGRYMEAFSDTLVPDLFSSIPSLVPETCRNVNLIHLREMPEETELAVGLVIKHMFDPVLQVRLHS</sequence>
<reference evidence="4 5" key="1">
    <citation type="submission" date="2020-04" db="EMBL/GenBank/DDBJ databases">
        <title>Paenibacillus algicola sp. nov., a novel marine bacterium producing alginate lyase.</title>
        <authorList>
            <person name="Huang H."/>
        </authorList>
    </citation>
    <scope>NUCLEOTIDE SEQUENCE [LARGE SCALE GENOMIC DNA]</scope>
    <source>
        <strain evidence="4 5">L7-75</strain>
    </source>
</reference>
<dbReference type="InterPro" id="IPR000600">
    <property type="entry name" value="ROK"/>
</dbReference>
<keyword evidence="5" id="KW-1185">Reference proteome</keyword>
<dbReference type="InterPro" id="IPR043129">
    <property type="entry name" value="ATPase_NBD"/>
</dbReference>
<evidence type="ECO:0000256" key="2">
    <source>
        <dbReference type="ARBA" id="ARBA00006479"/>
    </source>
</evidence>
<dbReference type="PANTHER" id="PTHR18964:SF149">
    <property type="entry name" value="BIFUNCTIONAL UDP-N-ACETYLGLUCOSAMINE 2-EPIMERASE_N-ACETYLMANNOSAMINE KINASE"/>
    <property type="match status" value="1"/>
</dbReference>
<dbReference type="PANTHER" id="PTHR18964">
    <property type="entry name" value="ROK (REPRESSOR, ORF, KINASE) FAMILY"/>
    <property type="match status" value="1"/>
</dbReference>
<proteinExistence type="inferred from homology"/>
<evidence type="ECO:0000256" key="1">
    <source>
        <dbReference type="ARBA" id="ARBA00002486"/>
    </source>
</evidence>
<dbReference type="EMBL" id="JABBPN010000001">
    <property type="protein sequence ID" value="NMO94417.1"/>
    <property type="molecule type" value="Genomic_DNA"/>
</dbReference>
<comment type="caution">
    <text evidence="4">The sequence shown here is derived from an EMBL/GenBank/DDBJ whole genome shotgun (WGS) entry which is preliminary data.</text>
</comment>
<dbReference type="Proteomes" id="UP000565468">
    <property type="component" value="Unassembled WGS sequence"/>
</dbReference>
<comment type="function">
    <text evidence="1">Transcriptional repressor of xylose-utilizing enzymes.</text>
</comment>